<dbReference type="PANTHER" id="PTHR30055:SF237">
    <property type="entry name" value="TRANSCRIPTIONAL REPRESSOR MCE3R"/>
    <property type="match status" value="1"/>
</dbReference>
<accession>A0ABY6FRK8</accession>
<feature type="domain" description="HTH tetR-type" evidence="4">
    <location>
        <begin position="28"/>
        <end position="88"/>
    </location>
</feature>
<dbReference type="InterPro" id="IPR036271">
    <property type="entry name" value="Tet_transcr_reg_TetR-rel_C_sf"/>
</dbReference>
<sequence length="218" mass="23826">MAKAAAQEPAPGSAPLPSGTPGWRNYDMDDLPPMLASALECFMEHGYHGTTIRQLAARTGLSVPGLYHYYPSKQALLVAIASHAMNDLWIRSEQAIAEAGGNLSRRFDLLVECLVLFHARRRGQAFIAFSEIRSLEPDARAAHIAARDRQQRLMDTILEEGTAAGIFSAPHPREAGTAVVTMCTGVAQWFRLDGELTPEQLAERYRTIARMAVGARPA</sequence>
<evidence type="ECO:0000256" key="1">
    <source>
        <dbReference type="ARBA" id="ARBA00023125"/>
    </source>
</evidence>
<dbReference type="Gene3D" id="1.10.357.10">
    <property type="entry name" value="Tetracycline Repressor, domain 2"/>
    <property type="match status" value="1"/>
</dbReference>
<dbReference type="SUPFAM" id="SSF48498">
    <property type="entry name" value="Tetracyclin repressor-like, C-terminal domain"/>
    <property type="match status" value="1"/>
</dbReference>
<dbReference type="PANTHER" id="PTHR30055">
    <property type="entry name" value="HTH-TYPE TRANSCRIPTIONAL REGULATOR RUTR"/>
    <property type="match status" value="1"/>
</dbReference>
<dbReference type="InterPro" id="IPR050109">
    <property type="entry name" value="HTH-type_TetR-like_transc_reg"/>
</dbReference>
<dbReference type="Proteomes" id="UP001063368">
    <property type="component" value="Chromosome"/>
</dbReference>
<dbReference type="PRINTS" id="PR00455">
    <property type="entry name" value="HTHTETR"/>
</dbReference>
<evidence type="ECO:0000256" key="2">
    <source>
        <dbReference type="PROSITE-ProRule" id="PRU00335"/>
    </source>
</evidence>
<feature type="region of interest" description="Disordered" evidence="3">
    <location>
        <begin position="1"/>
        <end position="21"/>
    </location>
</feature>
<dbReference type="InterPro" id="IPR009057">
    <property type="entry name" value="Homeodomain-like_sf"/>
</dbReference>
<dbReference type="RefSeq" id="WP_091601621.1">
    <property type="nucleotide sequence ID" value="NZ_BAAAKG010000001.1"/>
</dbReference>
<dbReference type="InterPro" id="IPR041490">
    <property type="entry name" value="KstR2_TetR_C"/>
</dbReference>
<dbReference type="SUPFAM" id="SSF46689">
    <property type="entry name" value="Homeodomain-like"/>
    <property type="match status" value="1"/>
</dbReference>
<evidence type="ECO:0000256" key="3">
    <source>
        <dbReference type="SAM" id="MobiDB-lite"/>
    </source>
</evidence>
<keyword evidence="1 2" id="KW-0238">DNA-binding</keyword>
<dbReference type="Pfam" id="PF00440">
    <property type="entry name" value="TetR_N"/>
    <property type="match status" value="1"/>
</dbReference>
<protein>
    <submittedName>
        <fullName evidence="5">TetR/AcrR family transcriptional regulator</fullName>
    </submittedName>
</protein>
<reference evidence="5" key="1">
    <citation type="submission" date="2022-09" db="EMBL/GenBank/DDBJ databases">
        <authorList>
            <person name="Li D."/>
            <person name="Cheng J."/>
            <person name="Li Y."/>
        </authorList>
    </citation>
    <scope>NUCLEOTIDE SEQUENCE</scope>
    <source>
        <strain evidence="5">DL</strain>
    </source>
</reference>
<evidence type="ECO:0000259" key="4">
    <source>
        <dbReference type="PROSITE" id="PS50977"/>
    </source>
</evidence>
<dbReference type="Pfam" id="PF17932">
    <property type="entry name" value="TetR_C_24"/>
    <property type="match status" value="1"/>
</dbReference>
<organism evidence="5 6">
    <name type="scientific">Arthrobacter koreensis</name>
    <dbReference type="NCBI Taxonomy" id="199136"/>
    <lineage>
        <taxon>Bacteria</taxon>
        <taxon>Bacillati</taxon>
        <taxon>Actinomycetota</taxon>
        <taxon>Actinomycetes</taxon>
        <taxon>Micrococcales</taxon>
        <taxon>Micrococcaceae</taxon>
        <taxon>Arthrobacter</taxon>
    </lineage>
</organism>
<proteinExistence type="predicted"/>
<name>A0ABY6FRK8_9MICC</name>
<keyword evidence="6" id="KW-1185">Reference proteome</keyword>
<dbReference type="GeneID" id="95606474"/>
<dbReference type="PROSITE" id="PS50977">
    <property type="entry name" value="HTH_TETR_2"/>
    <property type="match status" value="1"/>
</dbReference>
<feature type="DNA-binding region" description="H-T-H motif" evidence="2">
    <location>
        <begin position="51"/>
        <end position="70"/>
    </location>
</feature>
<dbReference type="InterPro" id="IPR001647">
    <property type="entry name" value="HTH_TetR"/>
</dbReference>
<evidence type="ECO:0000313" key="5">
    <source>
        <dbReference type="EMBL" id="UYB35788.1"/>
    </source>
</evidence>
<evidence type="ECO:0000313" key="6">
    <source>
        <dbReference type="Proteomes" id="UP001063368"/>
    </source>
</evidence>
<dbReference type="EMBL" id="CP106856">
    <property type="protein sequence ID" value="UYB35788.1"/>
    <property type="molecule type" value="Genomic_DNA"/>
</dbReference>
<gene>
    <name evidence="5" type="ORF">N9A08_14400</name>
</gene>